<dbReference type="InterPro" id="IPR036259">
    <property type="entry name" value="MFS_trans_sf"/>
</dbReference>
<feature type="transmembrane region" description="Helical" evidence="7">
    <location>
        <begin position="370"/>
        <end position="394"/>
    </location>
</feature>
<reference evidence="10" key="1">
    <citation type="submission" date="2016-05" db="EMBL/GenBank/DDBJ databases">
        <title>Comparative genomics of biotechnologically important yeasts.</title>
        <authorList>
            <consortium name="DOE Joint Genome Institute"/>
            <person name="Riley R."/>
            <person name="Haridas S."/>
            <person name="Wolfe K.H."/>
            <person name="Lopes M.R."/>
            <person name="Hittinger C.T."/>
            <person name="Goker M."/>
            <person name="Salamov A."/>
            <person name="Wisecaver J."/>
            <person name="Long T.M."/>
            <person name="Aerts A.L."/>
            <person name="Barry K."/>
            <person name="Choi C."/>
            <person name="Clum A."/>
            <person name="Coughlan A.Y."/>
            <person name="Deshpande S."/>
            <person name="Douglass A.P."/>
            <person name="Hanson S.J."/>
            <person name="Klenk H.-P."/>
            <person name="Labutti K."/>
            <person name="Lapidus A."/>
            <person name="Lindquist E."/>
            <person name="Lipzen A."/>
            <person name="Meier-Kolthoff J.P."/>
            <person name="Ohm R.A."/>
            <person name="Otillar R.P."/>
            <person name="Pangilinan J."/>
            <person name="Peng Y."/>
            <person name="Rokas A."/>
            <person name="Rosa C.A."/>
            <person name="Scheuner C."/>
            <person name="Sibirny A.A."/>
            <person name="Slot J.C."/>
            <person name="Stielow J.B."/>
            <person name="Sun H."/>
            <person name="Kurtzman C.P."/>
            <person name="Blackwell M."/>
            <person name="Grigoriev I.V."/>
            <person name="Jeffries T.W."/>
        </authorList>
    </citation>
    <scope>NUCLEOTIDE SEQUENCE [LARGE SCALE GENOMIC DNA]</scope>
    <source>
        <strain evidence="10">NRRL Y-2460</strain>
    </source>
</reference>
<feature type="transmembrane region" description="Helical" evidence="7">
    <location>
        <begin position="175"/>
        <end position="197"/>
    </location>
</feature>
<feature type="transmembrane region" description="Helical" evidence="7">
    <location>
        <begin position="438"/>
        <end position="458"/>
    </location>
</feature>
<feature type="transmembrane region" description="Helical" evidence="7">
    <location>
        <begin position="47"/>
        <end position="65"/>
    </location>
</feature>
<evidence type="ECO:0000256" key="2">
    <source>
        <dbReference type="ARBA" id="ARBA00022448"/>
    </source>
</evidence>
<dbReference type="STRING" id="669874.A0A1E4TYD7"/>
<dbReference type="FunFam" id="1.20.1250.20:FF:000057">
    <property type="entry name" value="MFS general substrate transporter"/>
    <property type="match status" value="1"/>
</dbReference>
<accession>A0A1E4TYD7</accession>
<protein>
    <recommendedName>
        <fullName evidence="8">Major facilitator superfamily (MFS) profile domain-containing protein</fullName>
    </recommendedName>
</protein>
<dbReference type="GO" id="GO:0022857">
    <property type="term" value="F:transmembrane transporter activity"/>
    <property type="evidence" value="ECO:0007669"/>
    <property type="project" value="InterPro"/>
</dbReference>
<dbReference type="GO" id="GO:0005886">
    <property type="term" value="C:plasma membrane"/>
    <property type="evidence" value="ECO:0007669"/>
    <property type="project" value="TreeGrafter"/>
</dbReference>
<feature type="transmembrane region" description="Helical" evidence="7">
    <location>
        <begin position="209"/>
        <end position="231"/>
    </location>
</feature>
<dbReference type="FunFam" id="1.20.1250.20:FF:000013">
    <property type="entry name" value="MFS general substrate transporter"/>
    <property type="match status" value="1"/>
</dbReference>
<evidence type="ECO:0000256" key="6">
    <source>
        <dbReference type="SAM" id="MobiDB-lite"/>
    </source>
</evidence>
<feature type="transmembrane region" description="Helical" evidence="7">
    <location>
        <begin position="115"/>
        <end position="133"/>
    </location>
</feature>
<sequence length="497" mass="55097">MSLEEAKEANKDANESNANSGSKQLRIDELAEKYGVNQKKLMLKIDFCVIPPFCLLYFLSFLDRINISNAKLYGLSTSLNLEGNQFNTALTVFFVPYIFFEILSNYCIKLVKPHIWLSVCIFCFGVVTIGMGFTTNFGGLVACRFLLGLFESATFPAIFYILANFYTRNESQRRFSAFFSVVCLAGACGGALAYRIGVDLDGVHGISSWQYIFIIEGTFTAGLAFLLFFTITDFPEQASFLSQNERDFIKEKLAIASGTDSGFEIHNTLKDVINTLKSPIVWIPTFGYFCLIIPSYGYAYFAPTIISQMGYTGMEANRHSIYPWLVAFGYSNFFGYISDRTSKRMPFAVFSSLLAIVGLAITLGCKSNPQARYAGCFLSVTGLYTAMPLLVCWASLNFGGHARKGVGSGAMIGFGNIGGIISTWIFLSKDAPTYKPGLATSIAFTALSVFTMIGFQYYCRYQNNQKKSAAYLEKFDALSDEDKVKAGDLSPHFVYGY</sequence>
<dbReference type="SUPFAM" id="SSF103473">
    <property type="entry name" value="MFS general substrate transporter"/>
    <property type="match status" value="1"/>
</dbReference>
<gene>
    <name evidence="9" type="ORF">PACTADRAFT_74385</name>
</gene>
<organism evidence="9 10">
    <name type="scientific">Pachysolen tannophilus NRRL Y-2460</name>
    <dbReference type="NCBI Taxonomy" id="669874"/>
    <lineage>
        <taxon>Eukaryota</taxon>
        <taxon>Fungi</taxon>
        <taxon>Dikarya</taxon>
        <taxon>Ascomycota</taxon>
        <taxon>Saccharomycotina</taxon>
        <taxon>Pichiomycetes</taxon>
        <taxon>Pachysolenaceae</taxon>
        <taxon>Pachysolen</taxon>
    </lineage>
</organism>
<evidence type="ECO:0000313" key="10">
    <source>
        <dbReference type="Proteomes" id="UP000094236"/>
    </source>
</evidence>
<keyword evidence="10" id="KW-1185">Reference proteome</keyword>
<keyword evidence="5 7" id="KW-0472">Membrane</keyword>
<dbReference type="Pfam" id="PF07690">
    <property type="entry name" value="MFS_1"/>
    <property type="match status" value="1"/>
</dbReference>
<evidence type="ECO:0000256" key="1">
    <source>
        <dbReference type="ARBA" id="ARBA00004141"/>
    </source>
</evidence>
<dbReference type="InterPro" id="IPR020846">
    <property type="entry name" value="MFS_dom"/>
</dbReference>
<dbReference type="Gene3D" id="1.20.1250.20">
    <property type="entry name" value="MFS general substrate transporter like domains"/>
    <property type="match status" value="2"/>
</dbReference>
<feature type="transmembrane region" description="Helical" evidence="7">
    <location>
        <begin position="406"/>
        <end position="426"/>
    </location>
</feature>
<feature type="region of interest" description="Disordered" evidence="6">
    <location>
        <begin position="1"/>
        <end position="20"/>
    </location>
</feature>
<dbReference type="PANTHER" id="PTHR43791">
    <property type="entry name" value="PERMEASE-RELATED"/>
    <property type="match status" value="1"/>
</dbReference>
<dbReference type="PANTHER" id="PTHR43791:SF46">
    <property type="entry name" value="MAJOR FACILITATOR SUPERFAMILY (MFS) PROFILE DOMAIN-CONTAINING PROTEIN-RELATED"/>
    <property type="match status" value="1"/>
</dbReference>
<feature type="transmembrane region" description="Helical" evidence="7">
    <location>
        <begin position="145"/>
        <end position="163"/>
    </location>
</feature>
<feature type="domain" description="Major facilitator superfamily (MFS) profile" evidence="8">
    <location>
        <begin position="49"/>
        <end position="466"/>
    </location>
</feature>
<dbReference type="AlphaFoldDB" id="A0A1E4TYD7"/>
<feature type="transmembrane region" description="Helical" evidence="7">
    <location>
        <begin position="85"/>
        <end position="103"/>
    </location>
</feature>
<evidence type="ECO:0000256" key="4">
    <source>
        <dbReference type="ARBA" id="ARBA00022989"/>
    </source>
</evidence>
<dbReference type="Proteomes" id="UP000094236">
    <property type="component" value="Unassembled WGS sequence"/>
</dbReference>
<evidence type="ECO:0000256" key="7">
    <source>
        <dbReference type="SAM" id="Phobius"/>
    </source>
</evidence>
<evidence type="ECO:0000313" key="9">
    <source>
        <dbReference type="EMBL" id="ODV96772.1"/>
    </source>
</evidence>
<dbReference type="PROSITE" id="PS50850">
    <property type="entry name" value="MFS"/>
    <property type="match status" value="1"/>
</dbReference>
<dbReference type="EMBL" id="KV454012">
    <property type="protein sequence ID" value="ODV96772.1"/>
    <property type="molecule type" value="Genomic_DNA"/>
</dbReference>
<evidence type="ECO:0000256" key="5">
    <source>
        <dbReference type="ARBA" id="ARBA00023136"/>
    </source>
</evidence>
<feature type="compositionally biased region" description="Basic and acidic residues" evidence="6">
    <location>
        <begin position="1"/>
        <end position="14"/>
    </location>
</feature>
<feature type="transmembrane region" description="Helical" evidence="7">
    <location>
        <begin position="321"/>
        <end position="338"/>
    </location>
</feature>
<keyword evidence="3 7" id="KW-0812">Transmembrane</keyword>
<evidence type="ECO:0000256" key="3">
    <source>
        <dbReference type="ARBA" id="ARBA00022692"/>
    </source>
</evidence>
<proteinExistence type="predicted"/>
<name>A0A1E4TYD7_PACTA</name>
<feature type="transmembrane region" description="Helical" evidence="7">
    <location>
        <begin position="280"/>
        <end position="301"/>
    </location>
</feature>
<dbReference type="InterPro" id="IPR011701">
    <property type="entry name" value="MFS"/>
</dbReference>
<feature type="transmembrane region" description="Helical" evidence="7">
    <location>
        <begin position="345"/>
        <end position="364"/>
    </location>
</feature>
<keyword evidence="2" id="KW-0813">Transport</keyword>
<keyword evidence="4 7" id="KW-1133">Transmembrane helix</keyword>
<evidence type="ECO:0000259" key="8">
    <source>
        <dbReference type="PROSITE" id="PS50850"/>
    </source>
</evidence>
<dbReference type="OrthoDB" id="2985014at2759"/>
<comment type="subcellular location">
    <subcellularLocation>
        <location evidence="1">Membrane</location>
        <topology evidence="1">Multi-pass membrane protein</topology>
    </subcellularLocation>
</comment>